<dbReference type="Gene3D" id="3.30.70.1820">
    <property type="entry name" value="L1 transposable element, RRM domain"/>
    <property type="match status" value="1"/>
</dbReference>
<evidence type="ECO:0000256" key="1">
    <source>
        <dbReference type="SAM" id="MobiDB-lite"/>
    </source>
</evidence>
<feature type="compositionally biased region" description="Basic and acidic residues" evidence="1">
    <location>
        <begin position="210"/>
        <end position="220"/>
    </location>
</feature>
<dbReference type="InterPro" id="IPR004244">
    <property type="entry name" value="Transposase_22"/>
</dbReference>
<evidence type="ECO:0000313" key="3">
    <source>
        <dbReference type="Proteomes" id="UP001295444"/>
    </source>
</evidence>
<feature type="region of interest" description="Disordered" evidence="1">
    <location>
        <begin position="199"/>
        <end position="238"/>
    </location>
</feature>
<accession>A0AAD1S4H9</accession>
<keyword evidence="3" id="KW-1185">Reference proteome</keyword>
<organism evidence="2 3">
    <name type="scientific">Pelobates cultripes</name>
    <name type="common">Western spadefoot toad</name>
    <dbReference type="NCBI Taxonomy" id="61616"/>
    <lineage>
        <taxon>Eukaryota</taxon>
        <taxon>Metazoa</taxon>
        <taxon>Chordata</taxon>
        <taxon>Craniata</taxon>
        <taxon>Vertebrata</taxon>
        <taxon>Euteleostomi</taxon>
        <taxon>Amphibia</taxon>
        <taxon>Batrachia</taxon>
        <taxon>Anura</taxon>
        <taxon>Pelobatoidea</taxon>
        <taxon>Pelobatidae</taxon>
        <taxon>Pelobates</taxon>
    </lineage>
</organism>
<gene>
    <name evidence="2" type="ORF">PECUL_23A002115</name>
</gene>
<reference evidence="2" key="1">
    <citation type="submission" date="2022-03" db="EMBL/GenBank/DDBJ databases">
        <authorList>
            <person name="Alioto T."/>
            <person name="Alioto T."/>
            <person name="Gomez Garrido J."/>
        </authorList>
    </citation>
    <scope>NUCLEOTIDE SEQUENCE</scope>
</reference>
<dbReference type="Proteomes" id="UP001295444">
    <property type="component" value="Chromosome 05"/>
</dbReference>
<dbReference type="AlphaFoldDB" id="A0AAD1S4H9"/>
<evidence type="ECO:0000313" key="2">
    <source>
        <dbReference type="EMBL" id="CAH2292096.1"/>
    </source>
</evidence>
<dbReference type="EMBL" id="OW240916">
    <property type="protein sequence ID" value="CAH2292096.1"/>
    <property type="molecule type" value="Genomic_DNA"/>
</dbReference>
<protein>
    <submittedName>
        <fullName evidence="2">Uncharacterized protein</fullName>
    </submittedName>
</protein>
<name>A0AAD1S4H9_PELCU</name>
<sequence length="238" mass="26215">MASEPNQAAANDALERIEGALREMTVAMATKTDLQTNTTAIQETLRAEVAGLRADLATQAGRITALEEADAALTARVASTDNAVARQGEMLLNMRRHLEDVDNRGRRCNIRVRGVPEAEGAEDAQNTLKELFRSIMLPTLLPHIEFDRAHRALRPRNAGDGPRDLICCLSSFPVKNDIMTKARERPSWPFRGAQMVPNWILGSLGPPPRPRREPRQRAADDPAASHPGRHGRPTSPEE</sequence>
<dbReference type="PANTHER" id="PTHR11505">
    <property type="entry name" value="L1 TRANSPOSABLE ELEMENT-RELATED"/>
    <property type="match status" value="1"/>
</dbReference>
<proteinExistence type="predicted"/>